<dbReference type="InterPro" id="IPR001851">
    <property type="entry name" value="ABC_transp_permease"/>
</dbReference>
<protein>
    <submittedName>
        <fullName evidence="7">ABC transporter permease</fullName>
    </submittedName>
</protein>
<feature type="transmembrane region" description="Helical" evidence="6">
    <location>
        <begin position="194"/>
        <end position="214"/>
    </location>
</feature>
<dbReference type="EMBL" id="WMBA01000029">
    <property type="protein sequence ID" value="MTD56067.1"/>
    <property type="molecule type" value="Genomic_DNA"/>
</dbReference>
<keyword evidence="4 6" id="KW-1133">Transmembrane helix</keyword>
<evidence type="ECO:0000313" key="8">
    <source>
        <dbReference type="Proteomes" id="UP000440096"/>
    </source>
</evidence>
<dbReference type="Proteomes" id="UP000440096">
    <property type="component" value="Unassembled WGS sequence"/>
</dbReference>
<keyword evidence="5 6" id="KW-0472">Membrane</keyword>
<gene>
    <name evidence="7" type="ORF">GKO32_19095</name>
</gene>
<evidence type="ECO:0000256" key="4">
    <source>
        <dbReference type="ARBA" id="ARBA00022989"/>
    </source>
</evidence>
<name>A0A6N7YSQ1_9PSEU</name>
<evidence type="ECO:0000256" key="3">
    <source>
        <dbReference type="ARBA" id="ARBA00022692"/>
    </source>
</evidence>
<dbReference type="PANTHER" id="PTHR32196">
    <property type="entry name" value="ABC TRANSPORTER PERMEASE PROTEIN YPHD-RELATED-RELATED"/>
    <property type="match status" value="1"/>
</dbReference>
<keyword evidence="8" id="KW-1185">Reference proteome</keyword>
<evidence type="ECO:0000313" key="7">
    <source>
        <dbReference type="EMBL" id="MTD56067.1"/>
    </source>
</evidence>
<feature type="transmembrane region" description="Helical" evidence="6">
    <location>
        <begin position="144"/>
        <end position="165"/>
    </location>
</feature>
<feature type="transmembrane region" description="Helical" evidence="6">
    <location>
        <begin position="33"/>
        <end position="55"/>
    </location>
</feature>
<comment type="caution">
    <text evidence="7">The sequence shown here is derived from an EMBL/GenBank/DDBJ whole genome shotgun (WGS) entry which is preliminary data.</text>
</comment>
<dbReference type="CDD" id="cd06579">
    <property type="entry name" value="TM_PBP1_transp_AraH_like"/>
    <property type="match status" value="1"/>
</dbReference>
<reference evidence="7 8" key="1">
    <citation type="submission" date="2019-11" db="EMBL/GenBank/DDBJ databases">
        <title>Draft genome of Amycolatopsis RM579.</title>
        <authorList>
            <person name="Duangmal K."/>
            <person name="Mingma R."/>
        </authorList>
    </citation>
    <scope>NUCLEOTIDE SEQUENCE [LARGE SCALE GENOMIC DNA]</scope>
    <source>
        <strain evidence="7 8">RM579</strain>
    </source>
</reference>
<dbReference type="GO" id="GO:0005886">
    <property type="term" value="C:plasma membrane"/>
    <property type="evidence" value="ECO:0007669"/>
    <property type="project" value="UniProtKB-SubCell"/>
</dbReference>
<sequence>MVVVLIAVVIGAQVAYDKFLTWDNIRNLLSQNAPLAIVAVGMTIVILSGAFDLSVGSVLAAGSTVYAMYAKEGHSLWLAALIAILVGCVCGVLNGVVVTKLKVTPFITTLASAAIVTGLTYVWSDSRPITVRVPGFGDLARKTFLDVSWSVWLTVGIFVVGGVLVGRTVFGRYIYAVGGNLEAARLAGIPTDRIRLAAFVAVSVSAAIGGIVLASRLGVGSADQGANVTLDSIAIVVIGGTSLFGGEGAVWRTAVGLLILATLNNLLSSLALESAVQNVVKGSVLLLAVILDSYTRRRRAL</sequence>
<proteinExistence type="predicted"/>
<dbReference type="Pfam" id="PF02653">
    <property type="entry name" value="BPD_transp_2"/>
    <property type="match status" value="1"/>
</dbReference>
<evidence type="ECO:0000256" key="2">
    <source>
        <dbReference type="ARBA" id="ARBA00022475"/>
    </source>
</evidence>
<keyword evidence="3 6" id="KW-0812">Transmembrane</keyword>
<feature type="transmembrane region" description="Helical" evidence="6">
    <location>
        <begin position="226"/>
        <end position="246"/>
    </location>
</feature>
<feature type="transmembrane region" description="Helical" evidence="6">
    <location>
        <begin position="76"/>
        <end position="97"/>
    </location>
</feature>
<dbReference type="GO" id="GO:0022857">
    <property type="term" value="F:transmembrane transporter activity"/>
    <property type="evidence" value="ECO:0007669"/>
    <property type="project" value="InterPro"/>
</dbReference>
<dbReference type="AlphaFoldDB" id="A0A6N7YSQ1"/>
<evidence type="ECO:0000256" key="5">
    <source>
        <dbReference type="ARBA" id="ARBA00023136"/>
    </source>
</evidence>
<organism evidence="7 8">
    <name type="scientific">Amycolatopsis pithecellobii</name>
    <dbReference type="NCBI Taxonomy" id="664692"/>
    <lineage>
        <taxon>Bacteria</taxon>
        <taxon>Bacillati</taxon>
        <taxon>Actinomycetota</taxon>
        <taxon>Actinomycetes</taxon>
        <taxon>Pseudonocardiales</taxon>
        <taxon>Pseudonocardiaceae</taxon>
        <taxon>Amycolatopsis</taxon>
    </lineage>
</organism>
<dbReference type="OrthoDB" id="3468954at2"/>
<evidence type="ECO:0000256" key="1">
    <source>
        <dbReference type="ARBA" id="ARBA00004651"/>
    </source>
</evidence>
<dbReference type="PANTHER" id="PTHR32196:SF72">
    <property type="entry name" value="RIBOSE IMPORT PERMEASE PROTEIN RBSC"/>
    <property type="match status" value="1"/>
</dbReference>
<evidence type="ECO:0000256" key="6">
    <source>
        <dbReference type="SAM" id="Phobius"/>
    </source>
</evidence>
<feature type="transmembrane region" description="Helical" evidence="6">
    <location>
        <begin position="103"/>
        <end position="123"/>
    </location>
</feature>
<keyword evidence="2" id="KW-1003">Cell membrane</keyword>
<comment type="subcellular location">
    <subcellularLocation>
        <location evidence="1">Cell membrane</location>
        <topology evidence="1">Multi-pass membrane protein</topology>
    </subcellularLocation>
</comment>
<accession>A0A6N7YSQ1</accession>